<dbReference type="EMBL" id="CH473949">
    <property type="protein sequence ID" value="EDL80158.1"/>
    <property type="molecule type" value="Genomic_DNA"/>
</dbReference>
<dbReference type="AlphaFoldDB" id="A6HQ57"/>
<organism evidence="1 2">
    <name type="scientific">Rattus norvegicus</name>
    <name type="common">Rat</name>
    <dbReference type="NCBI Taxonomy" id="10116"/>
    <lineage>
        <taxon>Eukaryota</taxon>
        <taxon>Metazoa</taxon>
        <taxon>Chordata</taxon>
        <taxon>Craniata</taxon>
        <taxon>Vertebrata</taxon>
        <taxon>Euteleostomi</taxon>
        <taxon>Mammalia</taxon>
        <taxon>Eutheria</taxon>
        <taxon>Euarchontoglires</taxon>
        <taxon>Glires</taxon>
        <taxon>Rodentia</taxon>
        <taxon>Myomorpha</taxon>
        <taxon>Muroidea</taxon>
        <taxon>Muridae</taxon>
        <taxon>Murinae</taxon>
        <taxon>Rattus</taxon>
    </lineage>
</organism>
<evidence type="ECO:0000313" key="1">
    <source>
        <dbReference type="EMBL" id="EDL80158.1"/>
    </source>
</evidence>
<name>A6HQ57_RAT</name>
<proteinExistence type="predicted"/>
<sequence length="83" mass="9537">MSPEPQMRELWCGCIQWGLGSSRSLDLCMYRKELCCSSKLMTVVDSLLKSLGDTRPKKLARYNFYRGSLNGDTRHGWCMTLLL</sequence>
<protein>
    <submittedName>
        <fullName evidence="1">RCG26546</fullName>
    </submittedName>
</protein>
<accession>A6HQ57</accession>
<reference evidence="2" key="1">
    <citation type="submission" date="2005-09" db="EMBL/GenBank/DDBJ databases">
        <authorList>
            <person name="Mural R.J."/>
            <person name="Li P.W."/>
            <person name="Adams M.D."/>
            <person name="Amanatides P.G."/>
            <person name="Baden-Tillson H."/>
            <person name="Barnstead M."/>
            <person name="Chin S.H."/>
            <person name="Dew I."/>
            <person name="Evans C.A."/>
            <person name="Ferriera S."/>
            <person name="Flanigan M."/>
            <person name="Fosler C."/>
            <person name="Glodek A."/>
            <person name="Gu Z."/>
            <person name="Holt R.A."/>
            <person name="Jennings D."/>
            <person name="Kraft C.L."/>
            <person name="Lu F."/>
            <person name="Nguyen T."/>
            <person name="Nusskern D.R."/>
            <person name="Pfannkoch C.M."/>
            <person name="Sitter C."/>
            <person name="Sutton G.G."/>
            <person name="Venter J.C."/>
            <person name="Wang Z."/>
            <person name="Woodage T."/>
            <person name="Zheng X.H."/>
            <person name="Zhong F."/>
        </authorList>
    </citation>
    <scope>NUCLEOTIDE SEQUENCE [LARGE SCALE GENOMIC DNA]</scope>
    <source>
        <strain>BN</strain>
        <strain evidence="2">Sprague-Dawley</strain>
    </source>
</reference>
<evidence type="ECO:0000313" key="2">
    <source>
        <dbReference type="Proteomes" id="UP000234681"/>
    </source>
</evidence>
<dbReference type="Proteomes" id="UP000234681">
    <property type="component" value="Chromosome 3"/>
</dbReference>
<gene>
    <name evidence="1" type="ORF">rCG_26546</name>
</gene>